<dbReference type="InterPro" id="IPR051201">
    <property type="entry name" value="Chloro_Bact_Ser_Proteases"/>
</dbReference>
<organism evidence="3 4">
    <name type="scientific">Mariniflexile fucanivorans</name>
    <dbReference type="NCBI Taxonomy" id="264023"/>
    <lineage>
        <taxon>Bacteria</taxon>
        <taxon>Pseudomonadati</taxon>
        <taxon>Bacteroidota</taxon>
        <taxon>Flavobacteriia</taxon>
        <taxon>Flavobacteriales</taxon>
        <taxon>Flavobacteriaceae</taxon>
        <taxon>Mariniflexile</taxon>
    </lineage>
</organism>
<protein>
    <recommendedName>
        <fullName evidence="5">PDZ domain-containing protein</fullName>
    </recommendedName>
</protein>
<keyword evidence="2" id="KW-0378">Hydrolase</keyword>
<accession>A0A4R1RA79</accession>
<dbReference type="Gene3D" id="2.40.10.120">
    <property type="match status" value="1"/>
</dbReference>
<proteinExistence type="predicted"/>
<gene>
    <name evidence="3" type="ORF">EV196_11222</name>
</gene>
<dbReference type="GO" id="GO:0006508">
    <property type="term" value="P:proteolysis"/>
    <property type="evidence" value="ECO:0007669"/>
    <property type="project" value="UniProtKB-KW"/>
</dbReference>
<sequence length="159" mass="17254">MAQCLFNMNGELIGIVSFILSQSGGFEGLGFATDINTAKKTLFDINSFWTGFDGIFLSEALAGIFNTPQKSGVLIQHVTPNSFADAIGTKGGYLQSEILGQKLWLGGDIILSIQGLSCNEPHDLGNIKQQIENLKVGDRVLIEVFRKDQIVVLEGNFTN</sequence>
<dbReference type="PANTHER" id="PTHR43343:SF3">
    <property type="entry name" value="PROTEASE DO-LIKE 8, CHLOROPLASTIC"/>
    <property type="match status" value="1"/>
</dbReference>
<dbReference type="AlphaFoldDB" id="A0A4R1RA79"/>
<comment type="caution">
    <text evidence="3">The sequence shown here is derived from an EMBL/GenBank/DDBJ whole genome shotgun (WGS) entry which is preliminary data.</text>
</comment>
<dbReference type="SUPFAM" id="SSF50156">
    <property type="entry name" value="PDZ domain-like"/>
    <property type="match status" value="1"/>
</dbReference>
<evidence type="ECO:0000256" key="2">
    <source>
        <dbReference type="ARBA" id="ARBA00022801"/>
    </source>
</evidence>
<dbReference type="GO" id="GO:0008233">
    <property type="term" value="F:peptidase activity"/>
    <property type="evidence" value="ECO:0007669"/>
    <property type="project" value="UniProtKB-KW"/>
</dbReference>
<dbReference type="EMBL" id="SLUP01000012">
    <property type="protein sequence ID" value="TCL62625.1"/>
    <property type="molecule type" value="Genomic_DNA"/>
</dbReference>
<dbReference type="InterPro" id="IPR036034">
    <property type="entry name" value="PDZ_sf"/>
</dbReference>
<evidence type="ECO:0000313" key="3">
    <source>
        <dbReference type="EMBL" id="TCL62625.1"/>
    </source>
</evidence>
<reference evidence="3 4" key="1">
    <citation type="submission" date="2019-03" db="EMBL/GenBank/DDBJ databases">
        <title>Genomic Encyclopedia of Type Strains, Phase IV (KMG-IV): sequencing the most valuable type-strain genomes for metagenomic binning, comparative biology and taxonomic classification.</title>
        <authorList>
            <person name="Goeker M."/>
        </authorList>
    </citation>
    <scope>NUCLEOTIDE SEQUENCE [LARGE SCALE GENOMIC DNA]</scope>
    <source>
        <strain evidence="3 4">DSM 18792</strain>
    </source>
</reference>
<dbReference type="Gene3D" id="2.30.42.10">
    <property type="match status" value="1"/>
</dbReference>
<evidence type="ECO:0008006" key="5">
    <source>
        <dbReference type="Google" id="ProtNLM"/>
    </source>
</evidence>
<evidence type="ECO:0000313" key="4">
    <source>
        <dbReference type="Proteomes" id="UP000295455"/>
    </source>
</evidence>
<dbReference type="PANTHER" id="PTHR43343">
    <property type="entry name" value="PEPTIDASE S12"/>
    <property type="match status" value="1"/>
</dbReference>
<evidence type="ECO:0000256" key="1">
    <source>
        <dbReference type="ARBA" id="ARBA00022670"/>
    </source>
</evidence>
<dbReference type="Proteomes" id="UP000295455">
    <property type="component" value="Unassembled WGS sequence"/>
</dbReference>
<keyword evidence="1" id="KW-0645">Protease</keyword>
<keyword evidence="4" id="KW-1185">Reference proteome</keyword>
<name>A0A4R1RA79_9FLAO</name>